<feature type="domain" description="Glycosyl hydrolase family 32 N-terminal" evidence="6">
    <location>
        <begin position="63"/>
        <end position="258"/>
    </location>
</feature>
<comment type="similarity">
    <text evidence="1">Belongs to the glycosyl hydrolase 32 family.</text>
</comment>
<dbReference type="GO" id="GO:0005975">
    <property type="term" value="P:carbohydrate metabolic process"/>
    <property type="evidence" value="ECO:0007669"/>
    <property type="project" value="InterPro"/>
</dbReference>
<evidence type="ECO:0000313" key="8">
    <source>
        <dbReference type="Proteomes" id="UP000198670"/>
    </source>
</evidence>
<dbReference type="Gene3D" id="2.115.10.20">
    <property type="entry name" value="Glycosyl hydrolase domain, family 43"/>
    <property type="match status" value="1"/>
</dbReference>
<sequence length="510" mass="57478">MSSRFKCLSIHYKICSAFVLLLLVAASSSAQVVKDYDPSIQRTTQLQYFKPIEPHLFSGDGMPYYHNGTFYLYWLLDEGHHAGLDGLGGHQWALSTTTDLVHWEHHPVALGIDNEAWEKSICTGSVIAANDQFYAFYATRVKDENGVHEQLSYAVSKDGGYTYEKQLPNPFYLAPEECISRDFRDPKVFKGEDGQFHLFVSGNLKEPAISGFGGYLVHLVSTDLKNWEEVESPLRGQQGTPECADYFKWNDWYYLLYSIAGHTHYVMAKAPYGPWIYPESQALIAHFECVYKTAEFKGGRRIAVAYSPYRADDRDDGDRIWGGTILFREVYQEPDGTLATKFLPEVLPASSPMAMPQIKTSSPSIVAITDGRVDITAAGEVGVAEVNDLPDNYRISMRIEPDGNYEELGLFLRATDKRTSGYRLALNPNHETVLMHNTSIDAVKGLDEPILLDVIVYEDFFDVSVNNKRTVVNRLPEQKGNNLFFYVKNGNAAIRDVKIEKIANLNNPNL</sequence>
<keyword evidence="5" id="KW-0732">Signal</keyword>
<evidence type="ECO:0000256" key="4">
    <source>
        <dbReference type="ARBA" id="ARBA00023295"/>
    </source>
</evidence>
<dbReference type="PANTHER" id="PTHR43101:SF1">
    <property type="entry name" value="BETA-FRUCTOSIDASE"/>
    <property type="match status" value="1"/>
</dbReference>
<dbReference type="EC" id="3.2.1.26" evidence="2"/>
<dbReference type="PANTHER" id="PTHR43101">
    <property type="entry name" value="BETA-FRUCTOSIDASE"/>
    <property type="match status" value="1"/>
</dbReference>
<dbReference type="OrthoDB" id="9759709at2"/>
<evidence type="ECO:0000256" key="1">
    <source>
        <dbReference type="ARBA" id="ARBA00009902"/>
    </source>
</evidence>
<dbReference type="RefSeq" id="WP_090626420.1">
    <property type="nucleotide sequence ID" value="NZ_FOQO01000004.1"/>
</dbReference>
<keyword evidence="3 7" id="KW-0378">Hydrolase</keyword>
<dbReference type="InterPro" id="IPR051214">
    <property type="entry name" value="GH32_Enzymes"/>
</dbReference>
<dbReference type="STRING" id="1477437.SAMN05444682_104154"/>
<evidence type="ECO:0000256" key="3">
    <source>
        <dbReference type="ARBA" id="ARBA00022801"/>
    </source>
</evidence>
<dbReference type="GO" id="GO:0004564">
    <property type="term" value="F:beta-fructofuranosidase activity"/>
    <property type="evidence" value="ECO:0007669"/>
    <property type="project" value="UniProtKB-EC"/>
</dbReference>
<proteinExistence type="inferred from homology"/>
<name>A0A1I3IN85_9SPHI</name>
<dbReference type="Pfam" id="PF00251">
    <property type="entry name" value="Glyco_hydro_32N"/>
    <property type="match status" value="1"/>
</dbReference>
<accession>A0A1I3IN85</accession>
<evidence type="ECO:0000259" key="6">
    <source>
        <dbReference type="Pfam" id="PF00251"/>
    </source>
</evidence>
<organism evidence="7 8">
    <name type="scientific">Parapedobacter indicus</name>
    <dbReference type="NCBI Taxonomy" id="1477437"/>
    <lineage>
        <taxon>Bacteria</taxon>
        <taxon>Pseudomonadati</taxon>
        <taxon>Bacteroidota</taxon>
        <taxon>Sphingobacteriia</taxon>
        <taxon>Sphingobacteriales</taxon>
        <taxon>Sphingobacteriaceae</taxon>
        <taxon>Parapedobacter</taxon>
    </lineage>
</organism>
<dbReference type="SMART" id="SM00640">
    <property type="entry name" value="Glyco_32"/>
    <property type="match status" value="1"/>
</dbReference>
<protein>
    <recommendedName>
        <fullName evidence="2">beta-fructofuranosidase</fullName>
        <ecNumber evidence="2">3.2.1.26</ecNumber>
    </recommendedName>
</protein>
<gene>
    <name evidence="7" type="ORF">SAMN05444682_104154</name>
</gene>
<reference evidence="7 8" key="1">
    <citation type="submission" date="2016-10" db="EMBL/GenBank/DDBJ databases">
        <authorList>
            <person name="de Groot N.N."/>
        </authorList>
    </citation>
    <scope>NUCLEOTIDE SEQUENCE [LARGE SCALE GENOMIC DNA]</scope>
    <source>
        <strain evidence="7 8">RK1</strain>
    </source>
</reference>
<feature type="signal peptide" evidence="5">
    <location>
        <begin position="1"/>
        <end position="30"/>
    </location>
</feature>
<dbReference type="AlphaFoldDB" id="A0A1I3IN85"/>
<dbReference type="EMBL" id="FOQO01000004">
    <property type="protein sequence ID" value="SFI49233.1"/>
    <property type="molecule type" value="Genomic_DNA"/>
</dbReference>
<dbReference type="SUPFAM" id="SSF75005">
    <property type="entry name" value="Arabinanase/levansucrase/invertase"/>
    <property type="match status" value="1"/>
</dbReference>
<evidence type="ECO:0000313" key="7">
    <source>
        <dbReference type="EMBL" id="SFI49233.1"/>
    </source>
</evidence>
<dbReference type="InterPro" id="IPR023296">
    <property type="entry name" value="Glyco_hydro_beta-prop_sf"/>
</dbReference>
<evidence type="ECO:0000256" key="5">
    <source>
        <dbReference type="SAM" id="SignalP"/>
    </source>
</evidence>
<dbReference type="Proteomes" id="UP000198670">
    <property type="component" value="Unassembled WGS sequence"/>
</dbReference>
<keyword evidence="8" id="KW-1185">Reference proteome</keyword>
<dbReference type="InterPro" id="IPR013148">
    <property type="entry name" value="Glyco_hydro_32_N"/>
</dbReference>
<dbReference type="InterPro" id="IPR001362">
    <property type="entry name" value="Glyco_hydro_32"/>
</dbReference>
<feature type="chain" id="PRO_5011790509" description="beta-fructofuranosidase" evidence="5">
    <location>
        <begin position="31"/>
        <end position="510"/>
    </location>
</feature>
<evidence type="ECO:0000256" key="2">
    <source>
        <dbReference type="ARBA" id="ARBA00012758"/>
    </source>
</evidence>
<keyword evidence="4" id="KW-0326">Glycosidase</keyword>